<dbReference type="InterPro" id="IPR036010">
    <property type="entry name" value="2Fe-2S_ferredoxin-like_sf"/>
</dbReference>
<dbReference type="InterPro" id="IPR001041">
    <property type="entry name" value="2Fe-2S_ferredoxin-type"/>
</dbReference>
<keyword evidence="1" id="KW-0479">Metal-binding</keyword>
<keyword evidence="5" id="KW-1185">Reference proteome</keyword>
<dbReference type="SUPFAM" id="SSF54292">
    <property type="entry name" value="2Fe-2S ferredoxin-like"/>
    <property type="match status" value="1"/>
</dbReference>
<dbReference type="PROSITE" id="PS51085">
    <property type="entry name" value="2FE2S_FER_2"/>
    <property type="match status" value="1"/>
</dbReference>
<dbReference type="GO" id="GO:0051537">
    <property type="term" value="F:2 iron, 2 sulfur cluster binding"/>
    <property type="evidence" value="ECO:0007669"/>
    <property type="project" value="UniProtKB-KW"/>
</dbReference>
<reference evidence="4 5" key="1">
    <citation type="submission" date="2017-03" db="EMBL/GenBank/DDBJ databases">
        <title>WGS assembly of Porphyra umbilicalis.</title>
        <authorList>
            <person name="Brawley S.H."/>
            <person name="Blouin N.A."/>
            <person name="Ficko-Blean E."/>
            <person name="Wheeler G.L."/>
            <person name="Lohr M."/>
            <person name="Goodson H.V."/>
            <person name="Jenkins J.W."/>
            <person name="Blaby-Haas C.E."/>
            <person name="Helliwell K.E."/>
            <person name="Chan C."/>
            <person name="Marriage T."/>
            <person name="Bhattacharya D."/>
            <person name="Klein A.S."/>
            <person name="Badis Y."/>
            <person name="Brodie J."/>
            <person name="Cao Y."/>
            <person name="Collen J."/>
            <person name="Dittami S.M."/>
            <person name="Gachon C.M."/>
            <person name="Green B.R."/>
            <person name="Karpowicz S."/>
            <person name="Kim J.W."/>
            <person name="Kudahl U."/>
            <person name="Lin S."/>
            <person name="Michel G."/>
            <person name="Mittag M."/>
            <person name="Olson B.J."/>
            <person name="Pangilinan J."/>
            <person name="Peng Y."/>
            <person name="Qiu H."/>
            <person name="Shu S."/>
            <person name="Singer J.T."/>
            <person name="Smith A.G."/>
            <person name="Sprecher B.N."/>
            <person name="Wagner V."/>
            <person name="Wang W."/>
            <person name="Wang Z.-Y."/>
            <person name="Yan J."/>
            <person name="Yarish C."/>
            <person name="Zoeuner-Riek S."/>
            <person name="Zhuang Y."/>
            <person name="Zou Y."/>
            <person name="Lindquist E.A."/>
            <person name="Grimwood J."/>
            <person name="Barry K."/>
            <person name="Rokhsar D.S."/>
            <person name="Schmutz J."/>
            <person name="Stiller J.W."/>
            <person name="Grossman A.R."/>
            <person name="Prochnik S.E."/>
        </authorList>
    </citation>
    <scope>NUCLEOTIDE SEQUENCE [LARGE SCALE GENOMIC DNA]</scope>
    <source>
        <strain evidence="4">4086291</strain>
    </source>
</reference>
<keyword evidence="1" id="KW-0408">Iron</keyword>
<feature type="domain" description="2Fe-2S ferredoxin-type" evidence="3">
    <location>
        <begin position="79"/>
        <end position="177"/>
    </location>
</feature>
<proteinExistence type="predicted"/>
<evidence type="ECO:0000259" key="3">
    <source>
        <dbReference type="PROSITE" id="PS51085"/>
    </source>
</evidence>
<dbReference type="Pfam" id="PF00111">
    <property type="entry name" value="Fer2"/>
    <property type="match status" value="1"/>
</dbReference>
<keyword evidence="2" id="KW-0411">Iron-sulfur</keyword>
<dbReference type="CDD" id="cd00207">
    <property type="entry name" value="fer2"/>
    <property type="match status" value="1"/>
</dbReference>
<dbReference type="EMBL" id="KV919117">
    <property type="protein sequence ID" value="OSX71659.1"/>
    <property type="molecule type" value="Genomic_DNA"/>
</dbReference>
<evidence type="ECO:0000256" key="1">
    <source>
        <dbReference type="ARBA" id="ARBA00022714"/>
    </source>
</evidence>
<keyword evidence="1" id="KW-0001">2Fe-2S</keyword>
<sequence length="177" mass="18222">MGAPFTGAFAPSTLLGTRVSAPAANAWAVGHAAVCGGRPAPRHAAAAAAAPPTRRTTTPTALYQTGWAGAVTSAEPRSFTIKVISGSKTQEIEVDSETDLRKALKAANIGVYTLRGKMSNCGGNASCGFCAIEVVEGLGNTNSSGMREQKLLAKKPANYRLACQTVVHGPVTIRNKP</sequence>
<accession>A0A1X6NSQ0</accession>
<evidence type="ECO:0000313" key="4">
    <source>
        <dbReference type="EMBL" id="OSX71659.1"/>
    </source>
</evidence>
<dbReference type="OrthoDB" id="4894at2759"/>
<dbReference type="Proteomes" id="UP000218209">
    <property type="component" value="Unassembled WGS sequence"/>
</dbReference>
<evidence type="ECO:0000313" key="5">
    <source>
        <dbReference type="Proteomes" id="UP000218209"/>
    </source>
</evidence>
<dbReference type="InterPro" id="IPR012675">
    <property type="entry name" value="Beta-grasp_dom_sf"/>
</dbReference>
<name>A0A1X6NSQ0_PORUM</name>
<dbReference type="AlphaFoldDB" id="A0A1X6NSQ0"/>
<evidence type="ECO:0000256" key="2">
    <source>
        <dbReference type="ARBA" id="ARBA00023014"/>
    </source>
</evidence>
<dbReference type="Gene3D" id="3.10.20.30">
    <property type="match status" value="1"/>
</dbReference>
<gene>
    <name evidence="4" type="ORF">BU14_0513s0003</name>
</gene>
<organism evidence="4 5">
    <name type="scientific">Porphyra umbilicalis</name>
    <name type="common">Purple laver</name>
    <name type="synonym">Red alga</name>
    <dbReference type="NCBI Taxonomy" id="2786"/>
    <lineage>
        <taxon>Eukaryota</taxon>
        <taxon>Rhodophyta</taxon>
        <taxon>Bangiophyceae</taxon>
        <taxon>Bangiales</taxon>
        <taxon>Bangiaceae</taxon>
        <taxon>Porphyra</taxon>
    </lineage>
</organism>
<protein>
    <recommendedName>
        <fullName evidence="3">2Fe-2S ferredoxin-type domain-containing protein</fullName>
    </recommendedName>
</protein>